<feature type="compositionally biased region" description="Polar residues" evidence="1">
    <location>
        <begin position="177"/>
        <end position="187"/>
    </location>
</feature>
<evidence type="ECO:0000313" key="2">
    <source>
        <dbReference type="EMBL" id="KAK7469984.1"/>
    </source>
</evidence>
<comment type="caution">
    <text evidence="2">The sequence shown here is derived from an EMBL/GenBank/DDBJ whole genome shotgun (WGS) entry which is preliminary data.</text>
</comment>
<feature type="region of interest" description="Disordered" evidence="1">
    <location>
        <begin position="177"/>
        <end position="221"/>
    </location>
</feature>
<accession>A0ABR1K1R9</accession>
<dbReference type="Proteomes" id="UP001498398">
    <property type="component" value="Unassembled WGS sequence"/>
</dbReference>
<gene>
    <name evidence="2" type="ORF">VKT23_001419</name>
</gene>
<protein>
    <submittedName>
        <fullName evidence="2">Uncharacterized protein</fullName>
    </submittedName>
</protein>
<organism evidence="2 3">
    <name type="scientific">Marasmiellus scandens</name>
    <dbReference type="NCBI Taxonomy" id="2682957"/>
    <lineage>
        <taxon>Eukaryota</taxon>
        <taxon>Fungi</taxon>
        <taxon>Dikarya</taxon>
        <taxon>Basidiomycota</taxon>
        <taxon>Agaricomycotina</taxon>
        <taxon>Agaricomycetes</taxon>
        <taxon>Agaricomycetidae</taxon>
        <taxon>Agaricales</taxon>
        <taxon>Marasmiineae</taxon>
        <taxon>Omphalotaceae</taxon>
        <taxon>Marasmiellus</taxon>
    </lineage>
</organism>
<feature type="region of interest" description="Disordered" evidence="1">
    <location>
        <begin position="292"/>
        <end position="363"/>
    </location>
</feature>
<feature type="compositionally biased region" description="Basic and acidic residues" evidence="1">
    <location>
        <begin position="239"/>
        <end position="252"/>
    </location>
</feature>
<evidence type="ECO:0000313" key="3">
    <source>
        <dbReference type="Proteomes" id="UP001498398"/>
    </source>
</evidence>
<feature type="compositionally biased region" description="Basic residues" evidence="1">
    <location>
        <begin position="347"/>
        <end position="357"/>
    </location>
</feature>
<feature type="compositionally biased region" description="Polar residues" evidence="1">
    <location>
        <begin position="199"/>
        <end position="218"/>
    </location>
</feature>
<feature type="region of interest" description="Disordered" evidence="1">
    <location>
        <begin position="235"/>
        <end position="255"/>
    </location>
</feature>
<keyword evidence="3" id="KW-1185">Reference proteome</keyword>
<dbReference type="EMBL" id="JBANRG010000002">
    <property type="protein sequence ID" value="KAK7469984.1"/>
    <property type="molecule type" value="Genomic_DNA"/>
</dbReference>
<proteinExistence type="predicted"/>
<name>A0ABR1K1R9_9AGAR</name>
<evidence type="ECO:0000256" key="1">
    <source>
        <dbReference type="SAM" id="MobiDB-lite"/>
    </source>
</evidence>
<reference evidence="2 3" key="1">
    <citation type="submission" date="2024-01" db="EMBL/GenBank/DDBJ databases">
        <title>A draft genome for the cacao thread blight pathogen Marasmiellus scandens.</title>
        <authorList>
            <person name="Baruah I.K."/>
            <person name="Leung J."/>
            <person name="Bukari Y."/>
            <person name="Amoako-Attah I."/>
            <person name="Meinhardt L.W."/>
            <person name="Bailey B.A."/>
            <person name="Cohen S.P."/>
        </authorList>
    </citation>
    <scope>NUCLEOTIDE SEQUENCE [LARGE SCALE GENOMIC DNA]</scope>
    <source>
        <strain evidence="2 3">GH-19</strain>
    </source>
</reference>
<sequence length="414" mass="46222">MSNIPVNPSFFNPHLYNYVPSHQVHTLGVSPNTQFFSATSSQEDSSNKYLGHTARNLLDIALTAVELDFFIAPHGQKTARRNELQSRVNVVGVQGSYSVLEARLHNLLAWHKNESCPPKLKEILDNSSLRAMFGAPLDRLAEMIEVSANLSDEKREHLMKKHEDDRRGGDAIRQASLNTMRAKSDSSCIDEDPLHSTDRATSLSPTAEQSEPAISSTQSNDDVISISSSVFDSINGDSSDLKGKESSSHPCDDDPGSAPVCVSFAAQVSPIPHTHVLMGNVPPTLLKVTPSQPLKAKENQTPAGVSSSSSTKPASKKRKADDDDEITPPSKAKKSRSKEDPDNGTSHTRKTKRRRLTRRDMHTLFQEERVEREQRDERMLQMMENSQRAWEESQRVQHETQNRFLNLFEKFLSQ</sequence>